<dbReference type="PRINTS" id="PR00368">
    <property type="entry name" value="FADPNR"/>
</dbReference>
<reference evidence="9" key="1">
    <citation type="submission" date="2016-01" db="EMBL/GenBank/DDBJ databases">
        <title>Draft genome of Chromobacterium sp. F49.</title>
        <authorList>
            <person name="Hong K.W."/>
        </authorList>
    </citation>
    <scope>NUCLEOTIDE SEQUENCE [LARGE SCALE GENOMIC DNA]</scope>
    <source>
        <strain evidence="9">CN3</strain>
    </source>
</reference>
<dbReference type="Proteomes" id="UP000076609">
    <property type="component" value="Unassembled WGS sequence"/>
</dbReference>
<dbReference type="PANTHER" id="PTHR42913:SF3">
    <property type="entry name" value="64 KDA MITOCHONDRIAL NADH DEHYDROGENASE (EUROFUNG)"/>
    <property type="match status" value="1"/>
</dbReference>
<accession>A0ABR5YDY2</accession>
<evidence type="ECO:0000259" key="6">
    <source>
        <dbReference type="Pfam" id="PF07992"/>
    </source>
</evidence>
<dbReference type="InterPro" id="IPR051169">
    <property type="entry name" value="NADH-Q_oxidoreductase"/>
</dbReference>
<dbReference type="InterPro" id="IPR023753">
    <property type="entry name" value="FAD/NAD-binding_dom"/>
</dbReference>
<dbReference type="Pfam" id="PF07992">
    <property type="entry name" value="Pyr_redox_2"/>
    <property type="match status" value="1"/>
</dbReference>
<evidence type="ECO:0000256" key="4">
    <source>
        <dbReference type="ARBA" id="ARBA00022827"/>
    </source>
</evidence>
<sequence length="434" mass="46662">MRPRIIIVGAGFGGIAAAQALRTADADIVLIDRTNHHLFQPLLYQVAGAALSPADIATANRALLRRNRNTRILMAEASGVDAAARELCLADGRRLPFDYLILATGAAYSFFGNDQWREHAYVLKSIDDALAIRAALLSAFERAEQCDDPAERQRLLTFAVVGGGPTGVELAGTIAELARTTLARDFASIDPRRARVVLCEMGDRILTAFDPPLSQSAREMLESLGVEVRTGEAVKAIDERGLNVGDQRIDAAAVLWAAGTEARPAAKWLAADAAKNGAVKVMPDCSIPGHPTIFAIGDVASFDAGDGPLPGLAPVAKQQGKFVGKLIAARVAGRSAPERFRYRDYGTMAVIGRSRAVAEIAGLKLKGFIAWLAWSLVHLMLLVDFRSRVSVYVHWAWSWFTYGRGARLLTGYAPEPGEKPRTAGLPEIEAEPAE</sequence>
<gene>
    <name evidence="8" type="ORF">AVT10_12555</name>
</gene>
<evidence type="ECO:0000313" key="9">
    <source>
        <dbReference type="Proteomes" id="UP000076609"/>
    </source>
</evidence>
<dbReference type="SUPFAM" id="SSF51905">
    <property type="entry name" value="FAD/NAD(P)-binding domain"/>
    <property type="match status" value="2"/>
</dbReference>
<keyword evidence="3" id="KW-0285">Flavoprotein</keyword>
<organism evidence="8 9">
    <name type="scientific">Sphingomonas hankookensis</name>
    <dbReference type="NCBI Taxonomy" id="563996"/>
    <lineage>
        <taxon>Bacteria</taxon>
        <taxon>Pseudomonadati</taxon>
        <taxon>Pseudomonadota</taxon>
        <taxon>Alphaproteobacteria</taxon>
        <taxon>Sphingomonadales</taxon>
        <taxon>Sphingomonadaceae</taxon>
        <taxon>Sphingomonas</taxon>
    </lineage>
</organism>
<dbReference type="InterPro" id="IPR054585">
    <property type="entry name" value="NDH2-like_C"/>
</dbReference>
<evidence type="ECO:0000256" key="3">
    <source>
        <dbReference type="ARBA" id="ARBA00022630"/>
    </source>
</evidence>
<evidence type="ECO:0000256" key="1">
    <source>
        <dbReference type="ARBA" id="ARBA00001974"/>
    </source>
</evidence>
<dbReference type="InterPro" id="IPR036188">
    <property type="entry name" value="FAD/NAD-bd_sf"/>
</dbReference>
<comment type="similarity">
    <text evidence="2">Belongs to the NADH dehydrogenase family.</text>
</comment>
<proteinExistence type="inferred from homology"/>
<keyword evidence="4" id="KW-0274">FAD</keyword>
<evidence type="ECO:0000256" key="2">
    <source>
        <dbReference type="ARBA" id="ARBA00005272"/>
    </source>
</evidence>
<dbReference type="PRINTS" id="PR00411">
    <property type="entry name" value="PNDRDTASEI"/>
</dbReference>
<dbReference type="PANTHER" id="PTHR42913">
    <property type="entry name" value="APOPTOSIS-INDUCING FACTOR 1"/>
    <property type="match status" value="1"/>
</dbReference>
<keyword evidence="5" id="KW-0560">Oxidoreductase</keyword>
<evidence type="ECO:0000259" key="7">
    <source>
        <dbReference type="Pfam" id="PF22366"/>
    </source>
</evidence>
<keyword evidence="9" id="KW-1185">Reference proteome</keyword>
<evidence type="ECO:0000313" key="8">
    <source>
        <dbReference type="EMBL" id="KZE16320.1"/>
    </source>
</evidence>
<name>A0ABR5YDY2_9SPHN</name>
<protein>
    <submittedName>
        <fullName evidence="8">Pyridine nucleotide-disulfide oxidoreductase</fullName>
    </submittedName>
</protein>
<comment type="caution">
    <text evidence="8">The sequence shown here is derived from an EMBL/GenBank/DDBJ whole genome shotgun (WGS) entry which is preliminary data.</text>
</comment>
<feature type="domain" description="External alternative NADH-ubiquinone oxidoreductase-like C-terminal" evidence="7">
    <location>
        <begin position="346"/>
        <end position="400"/>
    </location>
</feature>
<dbReference type="Pfam" id="PF22366">
    <property type="entry name" value="NDH2_C"/>
    <property type="match status" value="1"/>
</dbReference>
<dbReference type="EMBL" id="LQQO01000008">
    <property type="protein sequence ID" value="KZE16320.1"/>
    <property type="molecule type" value="Genomic_DNA"/>
</dbReference>
<feature type="domain" description="FAD/NAD(P)-binding" evidence="6">
    <location>
        <begin position="4"/>
        <end position="320"/>
    </location>
</feature>
<evidence type="ECO:0000256" key="5">
    <source>
        <dbReference type="ARBA" id="ARBA00023002"/>
    </source>
</evidence>
<dbReference type="Gene3D" id="3.50.50.100">
    <property type="match status" value="1"/>
</dbReference>
<comment type="cofactor">
    <cofactor evidence="1">
        <name>FAD</name>
        <dbReference type="ChEBI" id="CHEBI:57692"/>
    </cofactor>
</comment>
<dbReference type="RefSeq" id="WP_066689486.1">
    <property type="nucleotide sequence ID" value="NZ_LQQO01000008.1"/>
</dbReference>